<dbReference type="EMBL" id="JBHUDK010000018">
    <property type="protein sequence ID" value="MFD1600835.1"/>
    <property type="molecule type" value="Genomic_DNA"/>
</dbReference>
<dbReference type="InterPro" id="IPR058278">
    <property type="entry name" value="DUF7972"/>
</dbReference>
<keyword evidence="3" id="KW-1185">Reference proteome</keyword>
<feature type="transmembrane region" description="Helical" evidence="1">
    <location>
        <begin position="33"/>
        <end position="54"/>
    </location>
</feature>
<keyword evidence="1" id="KW-0472">Membrane</keyword>
<dbReference type="Proteomes" id="UP001597085">
    <property type="component" value="Unassembled WGS sequence"/>
</dbReference>
<name>A0ABD6CSS2_9EURY</name>
<dbReference type="AlphaFoldDB" id="A0ABD6CSS2"/>
<keyword evidence="1" id="KW-1133">Transmembrane helix</keyword>
<dbReference type="Pfam" id="PF25927">
    <property type="entry name" value="DUF7972"/>
    <property type="match status" value="1"/>
</dbReference>
<feature type="transmembrane region" description="Helical" evidence="1">
    <location>
        <begin position="293"/>
        <end position="316"/>
    </location>
</feature>
<feature type="transmembrane region" description="Helical" evidence="1">
    <location>
        <begin position="259"/>
        <end position="281"/>
    </location>
</feature>
<proteinExistence type="predicted"/>
<reference evidence="2 3" key="1">
    <citation type="journal article" date="2019" name="Int. J. Syst. Evol. Microbiol.">
        <title>The Global Catalogue of Microorganisms (GCM) 10K type strain sequencing project: providing services to taxonomists for standard genome sequencing and annotation.</title>
        <authorList>
            <consortium name="The Broad Institute Genomics Platform"/>
            <consortium name="The Broad Institute Genome Sequencing Center for Infectious Disease"/>
            <person name="Wu L."/>
            <person name="Ma J."/>
        </authorList>
    </citation>
    <scope>NUCLEOTIDE SEQUENCE [LARGE SCALE GENOMIC DNA]</scope>
    <source>
        <strain evidence="2 3">CGMCC 1.12121</strain>
    </source>
</reference>
<accession>A0ABD6CSS2</accession>
<sequence>MTDESDIGTANTMRERADESRIKLWLLLRANRLLVSSVLTSAVFVAFVIGVAVLDPPFSRQIESGDMIDTMFSTMITVIVTGTTLVVTIGQLVLTQENGPLGDQRERMASSMDFRDFTEELIGAPSPADPSEFLRQIIGATAQRATVLRESIGKNSDEDLREEVEEFAESVTGNADTVRDQLEGAQFGSFDVVFAALNFNYSWKIFQVERLADEYEESLTEEEHGLLDDLKTSLSLFGPAREHIKTLYFQWELINLSQMILYAAVPAVTVAGIMVAIVDAGTFPGSTLGFDHIILVVGGAFAVTLVPFMLFVSYVLRILTIAKRTLAIEPLLLRGSQR</sequence>
<comment type="caution">
    <text evidence="2">The sequence shown here is derived from an EMBL/GenBank/DDBJ whole genome shotgun (WGS) entry which is preliminary data.</text>
</comment>
<gene>
    <name evidence="2" type="ORF">ACFSBX_18030</name>
</gene>
<keyword evidence="1" id="KW-0812">Transmembrane</keyword>
<dbReference type="RefSeq" id="WP_256422941.1">
    <property type="nucleotide sequence ID" value="NZ_JANHDI010000016.1"/>
</dbReference>
<evidence type="ECO:0000256" key="1">
    <source>
        <dbReference type="SAM" id="Phobius"/>
    </source>
</evidence>
<protein>
    <submittedName>
        <fullName evidence="2">Uncharacterized protein</fullName>
    </submittedName>
</protein>
<feature type="transmembrane region" description="Helical" evidence="1">
    <location>
        <begin position="74"/>
        <end position="95"/>
    </location>
</feature>
<organism evidence="2 3">
    <name type="scientific">Halobellus rarus</name>
    <dbReference type="NCBI Taxonomy" id="1126237"/>
    <lineage>
        <taxon>Archaea</taxon>
        <taxon>Methanobacteriati</taxon>
        <taxon>Methanobacteriota</taxon>
        <taxon>Stenosarchaea group</taxon>
        <taxon>Halobacteria</taxon>
        <taxon>Halobacteriales</taxon>
        <taxon>Haloferacaceae</taxon>
        <taxon>Halobellus</taxon>
    </lineage>
</organism>
<evidence type="ECO:0000313" key="2">
    <source>
        <dbReference type="EMBL" id="MFD1600835.1"/>
    </source>
</evidence>
<evidence type="ECO:0000313" key="3">
    <source>
        <dbReference type="Proteomes" id="UP001597085"/>
    </source>
</evidence>